<dbReference type="OrthoDB" id="6587763at2759"/>
<dbReference type="EMBL" id="VYZN01000038">
    <property type="protein sequence ID" value="KAE9532699.1"/>
    <property type="molecule type" value="Genomic_DNA"/>
</dbReference>
<evidence type="ECO:0000313" key="1">
    <source>
        <dbReference type="EMBL" id="KAE9532699.1"/>
    </source>
</evidence>
<protein>
    <submittedName>
        <fullName evidence="1">Uncharacterized protein</fullName>
    </submittedName>
</protein>
<organism evidence="1 2">
    <name type="scientific">Aphis glycines</name>
    <name type="common">Soybean aphid</name>
    <dbReference type="NCBI Taxonomy" id="307491"/>
    <lineage>
        <taxon>Eukaryota</taxon>
        <taxon>Metazoa</taxon>
        <taxon>Ecdysozoa</taxon>
        <taxon>Arthropoda</taxon>
        <taxon>Hexapoda</taxon>
        <taxon>Insecta</taxon>
        <taxon>Pterygota</taxon>
        <taxon>Neoptera</taxon>
        <taxon>Paraneoptera</taxon>
        <taxon>Hemiptera</taxon>
        <taxon>Sternorrhyncha</taxon>
        <taxon>Aphidomorpha</taxon>
        <taxon>Aphidoidea</taxon>
        <taxon>Aphididae</taxon>
        <taxon>Aphidini</taxon>
        <taxon>Aphis</taxon>
        <taxon>Aphis</taxon>
    </lineage>
</organism>
<dbReference type="SUPFAM" id="SSF53098">
    <property type="entry name" value="Ribonuclease H-like"/>
    <property type="match status" value="1"/>
</dbReference>
<dbReference type="PANTHER" id="PTHR45913">
    <property type="entry name" value="EPM2A-INTERACTING PROTEIN 1"/>
    <property type="match status" value="1"/>
</dbReference>
<name>A0A6G0THF2_APHGL</name>
<sequence length="367" mass="41754">MKYSEESTSRNFQERWTFKYGMIFKNNKALCVLCSESVVCRTSSVKRNFETIHKTLLTKSADELKCFISRALSNKDAQSDKLIKFVKKSDSLVSASFDVAKSIAIRVKPFSDGEFIKMSWIDSADNLFQDFDNKDTIIQRIKDLSISRNTIKERILSMNSNIENQLIHDLNQSSFFSICIDESTDITSYASLSIISRFCINDEVREELIKLSSIPAKTTGENICEVVVNVLEDIGLNLSKIESVTTNGAPCMIGKDRGFVNLFSKKIGHPLIGFHCIIHQEALCAKDGLMQYENFLKLVTKIVNFRDARALNKRRLSLLLEDVNSIHKGLVMYNNVRWLSRGNLLERFVECSPPLLYTITVILHICT</sequence>
<dbReference type="InterPro" id="IPR012337">
    <property type="entry name" value="RNaseH-like_sf"/>
</dbReference>
<accession>A0A6G0THF2</accession>
<gene>
    <name evidence="1" type="ORF">AGLY_009780</name>
</gene>
<reference evidence="1 2" key="1">
    <citation type="submission" date="2019-08" db="EMBL/GenBank/DDBJ databases">
        <title>The genome of the soybean aphid Biotype 1, its phylome, world population structure and adaptation to the North American continent.</title>
        <authorList>
            <person name="Giordano R."/>
            <person name="Donthu R.K."/>
            <person name="Hernandez A.G."/>
            <person name="Wright C.L."/>
            <person name="Zimin A.V."/>
        </authorList>
    </citation>
    <scope>NUCLEOTIDE SEQUENCE [LARGE SCALE GENOMIC DNA]</scope>
    <source>
        <tissue evidence="1">Whole aphids</tissue>
    </source>
</reference>
<dbReference type="PANTHER" id="PTHR45913:SF10">
    <property type="entry name" value="DUF4371 DOMAIN-CONTAINING PROTEIN"/>
    <property type="match status" value="1"/>
</dbReference>
<evidence type="ECO:0000313" key="2">
    <source>
        <dbReference type="Proteomes" id="UP000475862"/>
    </source>
</evidence>
<comment type="caution">
    <text evidence="1">The sequence shown here is derived from an EMBL/GenBank/DDBJ whole genome shotgun (WGS) entry which is preliminary data.</text>
</comment>
<dbReference type="Proteomes" id="UP000475862">
    <property type="component" value="Unassembled WGS sequence"/>
</dbReference>
<proteinExistence type="predicted"/>
<keyword evidence="2" id="KW-1185">Reference proteome</keyword>
<dbReference type="AlphaFoldDB" id="A0A6G0THF2"/>